<feature type="domain" description="Galactofuranosyltransferase GlfT2 N-terminal" evidence="6">
    <location>
        <begin position="76"/>
        <end position="193"/>
    </location>
</feature>
<feature type="region of interest" description="Disordered" evidence="5">
    <location>
        <begin position="532"/>
        <end position="557"/>
    </location>
</feature>
<protein>
    <submittedName>
        <fullName evidence="8">Glycosyl transferase</fullName>
    </submittedName>
</protein>
<dbReference type="RefSeq" id="WP_058266719.1">
    <property type="nucleotide sequence ID" value="NZ_FMAZ01000001.1"/>
</dbReference>
<dbReference type="PANTHER" id="PTHR43179">
    <property type="entry name" value="RHAMNOSYLTRANSFERASE WBBL"/>
    <property type="match status" value="1"/>
</dbReference>
<dbReference type="PANTHER" id="PTHR43179:SF12">
    <property type="entry name" value="GALACTOFURANOSYLTRANSFERASE GLFT2"/>
    <property type="match status" value="1"/>
</dbReference>
<evidence type="ECO:0000256" key="2">
    <source>
        <dbReference type="ARBA" id="ARBA00006739"/>
    </source>
</evidence>
<evidence type="ECO:0000256" key="1">
    <source>
        <dbReference type="ARBA" id="ARBA00004776"/>
    </source>
</evidence>
<evidence type="ECO:0000313" key="8">
    <source>
        <dbReference type="EMBL" id="KSU79115.1"/>
    </source>
</evidence>
<feature type="domain" description="Galactofuranosyltransferase-2 C-terminal" evidence="7">
    <location>
        <begin position="471"/>
        <end position="668"/>
    </location>
</feature>
<sequence length="675" mass="75719">MSVPTDTRKQTKNQGGSVTTEQQKWQTLQRVILPSASQMDTVPLYMDMGTATGIQLPTAGDRDGKAPKARTISSPTKEAHVEDFLSRHSTSVRSGERVSFGSYFNAFPASYWRRWTTVDKVRLQVRTQGTGSVIVYKSNARGSLQRVDTRRVEGIAENFFELSLAPFGDGGWYWFDLVAGTEPLVMLDAEWQGPAVESTPGSVTLQITTLNKTDFCLNNLRLLAESEDALEHVQEILIVDQGSQKLADAEGFDAVKKMLGGKLRIINQSNLGGSGGFARGMFEAVENGSDYALLMDDDVVVEPESIIRLLTFADRCKTPTLVGGHMFDLYNRTVLHTFGEVVNPYRFQPSLPSDEMILGHDFQSSNLRQTSWLHRRCDVDYNGWWMCLIPTQVIREIGLSLPLFIKWDDSEYGLRAKAAGYPTVSLPGSAVWHVSWIDKDDLVGWQAYFHARNRVVAALLHSPYEFGGRVIKESQYADVKHLVSMQYATAQGRQWALEDVLKGPEALPGLLPAKLPQIRDMMSAHSDAVFKPNPEDFPAAKMDKPPRRGHGPSQPSKISLIPWAAKTVVRQLASPVRETSVERPQTTVAHQDNRWWRMSQYDSAVVSNAEGTGASWYKRDPKQLRKMLAESARLHSVLLKEWPALSRRYKAAVSELTSMEAWRKTFEQHTQNEVK</sequence>
<dbReference type="InterPro" id="IPR029044">
    <property type="entry name" value="Nucleotide-diphossugar_trans"/>
</dbReference>
<name>A0A0V8IWI2_9MICC</name>
<dbReference type="OrthoDB" id="3225550at2"/>
<comment type="similarity">
    <text evidence="2">Belongs to the glycosyltransferase 2 family.</text>
</comment>
<dbReference type="Gene3D" id="3.90.550.60">
    <property type="match status" value="1"/>
</dbReference>
<dbReference type="InterPro" id="IPR040492">
    <property type="entry name" value="GlfT2_N"/>
</dbReference>
<dbReference type="SUPFAM" id="SSF53448">
    <property type="entry name" value="Nucleotide-diphospho-sugar transferases"/>
    <property type="match status" value="1"/>
</dbReference>
<feature type="compositionally biased region" description="Polar residues" evidence="5">
    <location>
        <begin position="12"/>
        <end position="23"/>
    </location>
</feature>
<keyword evidence="3" id="KW-0328">Glycosyltransferase</keyword>
<dbReference type="Pfam" id="PF13641">
    <property type="entry name" value="Glyco_tranf_2_3"/>
    <property type="match status" value="1"/>
</dbReference>
<dbReference type="Pfam" id="PF19320">
    <property type="entry name" value="GlfT2_domain3"/>
    <property type="match status" value="1"/>
</dbReference>
<comment type="pathway">
    <text evidence="1">Cell wall biogenesis; cell wall polysaccharide biosynthesis.</text>
</comment>
<feature type="region of interest" description="Disordered" evidence="5">
    <location>
        <begin position="56"/>
        <end position="76"/>
    </location>
</feature>
<gene>
    <name evidence="8" type="ORF">AS031_03560</name>
</gene>
<evidence type="ECO:0000256" key="5">
    <source>
        <dbReference type="SAM" id="MobiDB-lite"/>
    </source>
</evidence>
<accession>A0A0V8IWI2</accession>
<dbReference type="Pfam" id="PF17994">
    <property type="entry name" value="Glft2_N"/>
    <property type="match status" value="1"/>
</dbReference>
<reference evidence="8 9" key="1">
    <citation type="journal article" date="2014" name="Arch. Microbiol.">
        <title>Arthrobacter enclensis sp. nov., isolated from sediment sample.</title>
        <authorList>
            <person name="Dastager S.G."/>
            <person name="Liu Q."/>
            <person name="Tang S.K."/>
            <person name="Krishnamurthi S."/>
            <person name="Lee J.C."/>
            <person name="Li W.J."/>
        </authorList>
    </citation>
    <scope>NUCLEOTIDE SEQUENCE [LARGE SCALE GENOMIC DNA]</scope>
    <source>
        <strain evidence="8 9">NIO-1008</strain>
    </source>
</reference>
<evidence type="ECO:0000313" key="9">
    <source>
        <dbReference type="Proteomes" id="UP000053199"/>
    </source>
</evidence>
<dbReference type="InterPro" id="IPR045699">
    <property type="entry name" value="GlfT2_C"/>
</dbReference>
<dbReference type="GO" id="GO:0016757">
    <property type="term" value="F:glycosyltransferase activity"/>
    <property type="evidence" value="ECO:0007669"/>
    <property type="project" value="UniProtKB-KW"/>
</dbReference>
<evidence type="ECO:0000259" key="7">
    <source>
        <dbReference type="Pfam" id="PF19320"/>
    </source>
</evidence>
<dbReference type="EMBL" id="LNQM01000001">
    <property type="protein sequence ID" value="KSU79115.1"/>
    <property type="molecule type" value="Genomic_DNA"/>
</dbReference>
<comment type="caution">
    <text evidence="8">The sequence shown here is derived from an EMBL/GenBank/DDBJ whole genome shotgun (WGS) entry which is preliminary data.</text>
</comment>
<evidence type="ECO:0000256" key="3">
    <source>
        <dbReference type="ARBA" id="ARBA00022676"/>
    </source>
</evidence>
<proteinExistence type="inferred from homology"/>
<feature type="region of interest" description="Disordered" evidence="5">
    <location>
        <begin position="1"/>
        <end position="23"/>
    </location>
</feature>
<organism evidence="8 9">
    <name type="scientific">Pseudarthrobacter enclensis</name>
    <dbReference type="NCBI Taxonomy" id="993070"/>
    <lineage>
        <taxon>Bacteria</taxon>
        <taxon>Bacillati</taxon>
        <taxon>Actinomycetota</taxon>
        <taxon>Actinomycetes</taxon>
        <taxon>Micrococcales</taxon>
        <taxon>Micrococcaceae</taxon>
        <taxon>Pseudarthrobacter</taxon>
    </lineage>
</organism>
<keyword evidence="4 8" id="KW-0808">Transferase</keyword>
<evidence type="ECO:0000259" key="6">
    <source>
        <dbReference type="Pfam" id="PF17994"/>
    </source>
</evidence>
<keyword evidence="9" id="KW-1185">Reference proteome</keyword>
<evidence type="ECO:0000256" key="4">
    <source>
        <dbReference type="ARBA" id="ARBA00022679"/>
    </source>
</evidence>
<dbReference type="Proteomes" id="UP000053199">
    <property type="component" value="Unassembled WGS sequence"/>
</dbReference>
<dbReference type="STRING" id="993070.AS031_03560"/>
<dbReference type="AlphaFoldDB" id="A0A0V8IWI2"/>